<reference evidence="8 9" key="1">
    <citation type="submission" date="2020-03" db="EMBL/GenBank/DDBJ databases">
        <authorList>
            <person name="Zhang Z."/>
            <person name="Guo Z."/>
            <person name="Hou Q."/>
            <person name="Shen X."/>
        </authorList>
    </citation>
    <scope>NUCLEOTIDE SEQUENCE [LARGE SCALE GENOMIC DNA]</scope>
    <source>
        <strain evidence="8 9">HBUAS51329</strain>
    </source>
</reference>
<proteinExistence type="inferred from homology"/>
<protein>
    <recommendedName>
        <fullName evidence="3 5">acylphosphatase</fullName>
        <ecNumber evidence="2 5">3.6.1.7</ecNumber>
    </recommendedName>
</protein>
<evidence type="ECO:0000313" key="8">
    <source>
        <dbReference type="EMBL" id="NLR29540.1"/>
    </source>
</evidence>
<dbReference type="PROSITE" id="PS00150">
    <property type="entry name" value="ACYLPHOSPHATASE_1"/>
    <property type="match status" value="1"/>
</dbReference>
<keyword evidence="9" id="KW-1185">Reference proteome</keyword>
<evidence type="ECO:0000256" key="6">
    <source>
        <dbReference type="RuleBase" id="RU004168"/>
    </source>
</evidence>
<sequence length="91" mass="10014">MVTQNFLISGRVQGVGFRWSVAKLAEQLAVTGTVQNLPTGQVAIVASGEPAQLADFADQINRGVNPWARVSQLKISPARTQRFFDFRIITR</sequence>
<evidence type="ECO:0000256" key="1">
    <source>
        <dbReference type="ARBA" id="ARBA00005614"/>
    </source>
</evidence>
<dbReference type="InterPro" id="IPR001792">
    <property type="entry name" value="Acylphosphatase-like_dom"/>
</dbReference>
<dbReference type="InterPro" id="IPR017968">
    <property type="entry name" value="Acylphosphatase_CS"/>
</dbReference>
<dbReference type="SUPFAM" id="SSF54975">
    <property type="entry name" value="Acylphosphatase/BLUF domain-like"/>
    <property type="match status" value="1"/>
</dbReference>
<comment type="similarity">
    <text evidence="1 6">Belongs to the acylphosphatase family.</text>
</comment>
<evidence type="ECO:0000313" key="9">
    <source>
        <dbReference type="Proteomes" id="UP000707477"/>
    </source>
</evidence>
<evidence type="ECO:0000256" key="2">
    <source>
        <dbReference type="ARBA" id="ARBA00012150"/>
    </source>
</evidence>
<dbReference type="PROSITE" id="PS51160">
    <property type="entry name" value="ACYLPHOSPHATASE_3"/>
    <property type="match status" value="1"/>
</dbReference>
<dbReference type="InterPro" id="IPR020456">
    <property type="entry name" value="Acylphosphatase"/>
</dbReference>
<feature type="active site" evidence="5">
    <location>
        <position position="18"/>
    </location>
</feature>
<gene>
    <name evidence="8" type="ORF">HEQ44_05015</name>
</gene>
<evidence type="ECO:0000256" key="5">
    <source>
        <dbReference type="PROSITE-ProRule" id="PRU00520"/>
    </source>
</evidence>
<evidence type="ECO:0000256" key="4">
    <source>
        <dbReference type="ARBA" id="ARBA00047645"/>
    </source>
</evidence>
<dbReference type="EMBL" id="JAAVSD010000010">
    <property type="protein sequence ID" value="NLR29540.1"/>
    <property type="molecule type" value="Genomic_DNA"/>
</dbReference>
<dbReference type="Gene3D" id="3.30.70.100">
    <property type="match status" value="1"/>
</dbReference>
<feature type="active site" evidence="5">
    <location>
        <position position="36"/>
    </location>
</feature>
<dbReference type="Pfam" id="PF00708">
    <property type="entry name" value="Acylphosphatase"/>
    <property type="match status" value="1"/>
</dbReference>
<dbReference type="PANTHER" id="PTHR47268:SF4">
    <property type="entry name" value="ACYLPHOSPHATASE"/>
    <property type="match status" value="1"/>
</dbReference>
<keyword evidence="5" id="KW-0378">Hydrolase</keyword>
<accession>A0ABX1L8X6</accession>
<feature type="domain" description="Acylphosphatase-like" evidence="7">
    <location>
        <begin position="3"/>
        <end position="90"/>
    </location>
</feature>
<comment type="caution">
    <text evidence="8">The sequence shown here is derived from an EMBL/GenBank/DDBJ whole genome shotgun (WGS) entry which is preliminary data.</text>
</comment>
<dbReference type="InterPro" id="IPR036046">
    <property type="entry name" value="Acylphosphatase-like_dom_sf"/>
</dbReference>
<dbReference type="RefSeq" id="WP_168849458.1">
    <property type="nucleotide sequence ID" value="NZ_JAAVSD010000010.1"/>
</dbReference>
<organism evidence="8 9">
    <name type="scientific">Levilactobacillus tujiorum</name>
    <dbReference type="NCBI Taxonomy" id="2912243"/>
    <lineage>
        <taxon>Bacteria</taxon>
        <taxon>Bacillati</taxon>
        <taxon>Bacillota</taxon>
        <taxon>Bacilli</taxon>
        <taxon>Lactobacillales</taxon>
        <taxon>Lactobacillaceae</taxon>
        <taxon>Levilactobacillus</taxon>
    </lineage>
</organism>
<evidence type="ECO:0000259" key="7">
    <source>
        <dbReference type="PROSITE" id="PS51160"/>
    </source>
</evidence>
<name>A0ABX1L8X6_9LACO</name>
<evidence type="ECO:0000256" key="3">
    <source>
        <dbReference type="ARBA" id="ARBA00015991"/>
    </source>
</evidence>
<comment type="catalytic activity">
    <reaction evidence="4 5">
        <text>an acyl phosphate + H2O = a carboxylate + phosphate + H(+)</text>
        <dbReference type="Rhea" id="RHEA:14965"/>
        <dbReference type="ChEBI" id="CHEBI:15377"/>
        <dbReference type="ChEBI" id="CHEBI:15378"/>
        <dbReference type="ChEBI" id="CHEBI:29067"/>
        <dbReference type="ChEBI" id="CHEBI:43474"/>
        <dbReference type="ChEBI" id="CHEBI:59918"/>
        <dbReference type="EC" id="3.6.1.7"/>
    </reaction>
</comment>
<dbReference type="Proteomes" id="UP000707477">
    <property type="component" value="Unassembled WGS sequence"/>
</dbReference>
<dbReference type="EC" id="3.6.1.7" evidence="2 5"/>
<dbReference type="PANTHER" id="PTHR47268">
    <property type="entry name" value="ACYLPHOSPHATASE"/>
    <property type="match status" value="1"/>
</dbReference>